<name>A0ABR2PC80_9ROSI</name>
<dbReference type="Proteomes" id="UP001396334">
    <property type="component" value="Unassembled WGS sequence"/>
</dbReference>
<dbReference type="EMBL" id="JBBPBN010000065">
    <property type="protein sequence ID" value="KAK8986047.1"/>
    <property type="molecule type" value="Genomic_DNA"/>
</dbReference>
<proteinExistence type="predicted"/>
<reference evidence="1 3" key="1">
    <citation type="journal article" date="2024" name="G3 (Bethesda)">
        <title>Genome assembly of Hibiscus sabdariffa L. provides insights into metabolisms of medicinal natural products.</title>
        <authorList>
            <person name="Kim T."/>
        </authorList>
    </citation>
    <scope>NUCLEOTIDE SEQUENCE [LARGE SCALE GENOMIC DNA]</scope>
    <source>
        <strain evidence="1">TK-2024</strain>
        <tissue evidence="1">Old leaves</tissue>
    </source>
</reference>
<gene>
    <name evidence="1" type="ORF">V6N11_082333</name>
    <name evidence="2" type="ORF">V6N11_082335</name>
</gene>
<evidence type="ECO:0000313" key="1">
    <source>
        <dbReference type="EMBL" id="KAK8986047.1"/>
    </source>
</evidence>
<sequence>MLLYPRFVGRSPCSLRACVCQQGMARGSYPVTFLMHVTSGCLSCPRQWIAPSSFDSVEEVQRSLSDVGGDLCSFITTFIAYVGEL</sequence>
<dbReference type="EMBL" id="JBBPBN010000065">
    <property type="protein sequence ID" value="KAK8986049.1"/>
    <property type="molecule type" value="Genomic_DNA"/>
</dbReference>
<accession>A0ABR2PC80</accession>
<organism evidence="1 3">
    <name type="scientific">Hibiscus sabdariffa</name>
    <name type="common">roselle</name>
    <dbReference type="NCBI Taxonomy" id="183260"/>
    <lineage>
        <taxon>Eukaryota</taxon>
        <taxon>Viridiplantae</taxon>
        <taxon>Streptophyta</taxon>
        <taxon>Embryophyta</taxon>
        <taxon>Tracheophyta</taxon>
        <taxon>Spermatophyta</taxon>
        <taxon>Magnoliopsida</taxon>
        <taxon>eudicotyledons</taxon>
        <taxon>Gunneridae</taxon>
        <taxon>Pentapetalae</taxon>
        <taxon>rosids</taxon>
        <taxon>malvids</taxon>
        <taxon>Malvales</taxon>
        <taxon>Malvaceae</taxon>
        <taxon>Malvoideae</taxon>
        <taxon>Hibiscus</taxon>
    </lineage>
</organism>
<comment type="caution">
    <text evidence="1">The sequence shown here is derived from an EMBL/GenBank/DDBJ whole genome shotgun (WGS) entry which is preliminary data.</text>
</comment>
<evidence type="ECO:0000313" key="3">
    <source>
        <dbReference type="Proteomes" id="UP001396334"/>
    </source>
</evidence>
<evidence type="ECO:0000313" key="2">
    <source>
        <dbReference type="EMBL" id="KAK8986049.1"/>
    </source>
</evidence>
<protein>
    <submittedName>
        <fullName evidence="1">Uncharacterized protein</fullName>
    </submittedName>
</protein>
<keyword evidence="3" id="KW-1185">Reference proteome</keyword>